<evidence type="ECO:0000313" key="4">
    <source>
        <dbReference type="Proteomes" id="UP000655830"/>
    </source>
</evidence>
<evidence type="ECO:0000259" key="2">
    <source>
        <dbReference type="Pfam" id="PF20155"/>
    </source>
</evidence>
<feature type="transmembrane region" description="Helical" evidence="1">
    <location>
        <begin position="347"/>
        <end position="367"/>
    </location>
</feature>
<protein>
    <submittedName>
        <fullName evidence="3">Tape measure protein</fullName>
    </submittedName>
</protein>
<keyword evidence="4" id="KW-1185">Reference proteome</keyword>
<dbReference type="Proteomes" id="UP000655830">
    <property type="component" value="Unassembled WGS sequence"/>
</dbReference>
<dbReference type="AlphaFoldDB" id="A0A926IG50"/>
<dbReference type="Pfam" id="PF20155">
    <property type="entry name" value="TMP_3"/>
    <property type="match status" value="1"/>
</dbReference>
<keyword evidence="1" id="KW-0812">Transmembrane</keyword>
<name>A0A926IG50_9FIRM</name>
<dbReference type="PANTHER" id="PTHR38812">
    <property type="entry name" value="MU-LIKE PROPHAGE FLUMU PROTEIN GP42"/>
    <property type="match status" value="1"/>
</dbReference>
<keyword evidence="1" id="KW-1133">Transmembrane helix</keyword>
<evidence type="ECO:0000256" key="1">
    <source>
        <dbReference type="SAM" id="Phobius"/>
    </source>
</evidence>
<feature type="domain" description="Tape measure protein N-terminal" evidence="2">
    <location>
        <begin position="120"/>
        <end position="307"/>
    </location>
</feature>
<accession>A0A926IG50</accession>
<organism evidence="3 4">
    <name type="scientific">Zhenhengia yiwuensis</name>
    <dbReference type="NCBI Taxonomy" id="2763666"/>
    <lineage>
        <taxon>Bacteria</taxon>
        <taxon>Bacillati</taxon>
        <taxon>Bacillota</taxon>
        <taxon>Clostridia</taxon>
        <taxon>Lachnospirales</taxon>
        <taxon>Lachnospiraceae</taxon>
        <taxon>Zhenhengia</taxon>
    </lineage>
</organism>
<dbReference type="InterPro" id="IPR013491">
    <property type="entry name" value="Tape_meas_N"/>
</dbReference>
<dbReference type="PANTHER" id="PTHR38812:SF2">
    <property type="entry name" value="MU-LIKE PROPHAGE FLUMU PROTEIN GP42"/>
    <property type="match status" value="1"/>
</dbReference>
<evidence type="ECO:0000313" key="3">
    <source>
        <dbReference type="EMBL" id="MBC8581709.1"/>
    </source>
</evidence>
<reference evidence="3" key="1">
    <citation type="submission" date="2020-08" db="EMBL/GenBank/DDBJ databases">
        <title>Genome public.</title>
        <authorList>
            <person name="Liu C."/>
            <person name="Sun Q."/>
        </authorList>
    </citation>
    <scope>NUCLEOTIDE SEQUENCE</scope>
    <source>
        <strain evidence="3">NSJ-12</strain>
    </source>
</reference>
<feature type="transmembrane region" description="Helical" evidence="1">
    <location>
        <begin position="374"/>
        <end position="393"/>
    </location>
</feature>
<sequence>MATIQQSMSLYDGVTGPLKQMQQAMALTLNAFESMQNSIEQNVAIDFGTHEIELARSAVNQLGAEMREIQVQQDRMTQNQDEFTQSVRRSESRMSRLGSAAIAVNQGLELMQRIGNGINGFMTYSDEAMMINSRIGMMNDGLMKHHELQKKILQMANDTRSGYAETVDLMSKLTMSGAFDSTAHVMDMTESINKAIRIGGGTDEMNKSAMLQLSQALGSGVLQGDELRSLSENAPYMMKVLADGLGVARGELKQMGADSELTTDVVIKAFENQRDVINSTFENIPRTWGDVTTKLGNSWTNFMQRLANDQGTGVLNPLINQFYAFAEWLDTPQGMSFLLTIATVIEWITNGLVFMGNVVGTVASLFIENWELMSMMLLGVSAVLAGVLIPKLWAMVPPLIAQASAWIVMNYPILMVIGSVILFMTILHSMGVTTEQIIGTVTGIFFGLYAFLYNLVADIWNLFAVFGEFLGNFCNDPLAATVRLFIGFADTVLGILESIANAMDALFGSSMADTLAGWRSNMQSWADDTFGEQAVTIERMEKLDVADNFNKGYDFGVDLSNGATQIFEDLTTSMNSMGFEGGHIDSVGSIEDTVDVSNEDLEIMRELAEMESIQNFVTLTPKVNIKTGPVSKDVDIDEIVRRIEKSIEEEMEASTKEVYGLG</sequence>
<dbReference type="EMBL" id="JACRSY010000079">
    <property type="protein sequence ID" value="MBC8581709.1"/>
    <property type="molecule type" value="Genomic_DNA"/>
</dbReference>
<keyword evidence="1" id="KW-0472">Membrane</keyword>
<gene>
    <name evidence="3" type="ORF">H8718_19740</name>
</gene>
<dbReference type="InterPro" id="IPR053058">
    <property type="entry name" value="Mulikevirus_tape_measure"/>
</dbReference>
<proteinExistence type="predicted"/>
<dbReference type="NCBIfam" id="TIGR02675">
    <property type="entry name" value="tape_meas_nterm"/>
    <property type="match status" value="1"/>
</dbReference>
<dbReference type="RefSeq" id="WP_249334764.1">
    <property type="nucleotide sequence ID" value="NZ_JACRSY010000079.1"/>
</dbReference>
<comment type="caution">
    <text evidence="3">The sequence shown here is derived from an EMBL/GenBank/DDBJ whole genome shotgun (WGS) entry which is preliminary data.</text>
</comment>
<feature type="transmembrane region" description="Helical" evidence="1">
    <location>
        <begin position="405"/>
        <end position="425"/>
    </location>
</feature>
<feature type="transmembrane region" description="Helical" evidence="1">
    <location>
        <begin position="437"/>
        <end position="457"/>
    </location>
</feature>